<protein>
    <submittedName>
        <fullName evidence="1">Uncharacterized protein</fullName>
    </submittedName>
</protein>
<evidence type="ECO:0000313" key="2">
    <source>
        <dbReference type="Proteomes" id="UP000228949"/>
    </source>
</evidence>
<proteinExistence type="predicted"/>
<reference evidence="2" key="1">
    <citation type="submission" date="2017-09" db="EMBL/GenBank/DDBJ databases">
        <title>Depth-based differentiation of microbial function through sediment-hosted aquifers and enrichment of novel symbionts in the deep terrestrial subsurface.</title>
        <authorList>
            <person name="Probst A.J."/>
            <person name="Ladd B."/>
            <person name="Jarett J.K."/>
            <person name="Geller-Mcgrath D.E."/>
            <person name="Sieber C.M.K."/>
            <person name="Emerson J.B."/>
            <person name="Anantharaman K."/>
            <person name="Thomas B.C."/>
            <person name="Malmstrom R."/>
            <person name="Stieglmeier M."/>
            <person name="Klingl A."/>
            <person name="Woyke T."/>
            <person name="Ryan C.M."/>
            <person name="Banfield J.F."/>
        </authorList>
    </citation>
    <scope>NUCLEOTIDE SEQUENCE [LARGE SCALE GENOMIC DNA]</scope>
</reference>
<dbReference type="AlphaFoldDB" id="A0A2M7B595"/>
<organism evidence="1 2">
    <name type="scientific">Candidatus Wolfebacteria bacterium CG03_land_8_20_14_0_80_40_12</name>
    <dbReference type="NCBI Taxonomy" id="1975069"/>
    <lineage>
        <taxon>Bacteria</taxon>
        <taxon>Candidatus Wolfeibacteriota</taxon>
    </lineage>
</organism>
<sequence>MYKTDPLLVEKCRILRRNGFTLGEIAKAVKLPKTTVYDHVNDTLFSPEAQERLKRAQERIVKENTKRINKFNIKVRKGKCIPGRVVLRPDGWMPELIFLIAHFMFDGEIQSHS</sequence>
<comment type="caution">
    <text evidence="1">The sequence shown here is derived from an EMBL/GenBank/DDBJ whole genome shotgun (WGS) entry which is preliminary data.</text>
</comment>
<name>A0A2M7B595_9BACT</name>
<feature type="non-terminal residue" evidence="1">
    <location>
        <position position="113"/>
    </location>
</feature>
<dbReference type="Proteomes" id="UP000228949">
    <property type="component" value="Unassembled WGS sequence"/>
</dbReference>
<accession>A0A2M7B595</accession>
<dbReference type="EMBL" id="PEVJ01000064">
    <property type="protein sequence ID" value="PIU98222.1"/>
    <property type="molecule type" value="Genomic_DNA"/>
</dbReference>
<evidence type="ECO:0000313" key="1">
    <source>
        <dbReference type="EMBL" id="PIU98222.1"/>
    </source>
</evidence>
<gene>
    <name evidence="1" type="ORF">COS61_02565</name>
</gene>